<protein>
    <submittedName>
        <fullName evidence="1">Uncharacterized protein</fullName>
    </submittedName>
</protein>
<proteinExistence type="predicted"/>
<sequence>MRDLSGVGFASDMKNRLIQTASTLSSDQFFTREKAVEEIMEVVEMLCELEEAELRKYKKGGEL</sequence>
<dbReference type="EMBL" id="JASKHM010000024">
    <property type="protein sequence ID" value="MEQ4486701.1"/>
    <property type="molecule type" value="Genomic_DNA"/>
</dbReference>
<accession>A0ABV1L4I1</accession>
<organism evidence="1 2">
    <name type="scientific">Cohnella silvisoli</name>
    <dbReference type="NCBI Taxonomy" id="2873699"/>
    <lineage>
        <taxon>Bacteria</taxon>
        <taxon>Bacillati</taxon>
        <taxon>Bacillota</taxon>
        <taxon>Bacilli</taxon>
        <taxon>Bacillales</taxon>
        <taxon>Paenibacillaceae</taxon>
        <taxon>Cohnella</taxon>
    </lineage>
</organism>
<keyword evidence="2" id="KW-1185">Reference proteome</keyword>
<dbReference type="Proteomes" id="UP001493487">
    <property type="component" value="Unassembled WGS sequence"/>
</dbReference>
<name>A0ABV1L4I1_9BACL</name>
<evidence type="ECO:0000313" key="2">
    <source>
        <dbReference type="Proteomes" id="UP001493487"/>
    </source>
</evidence>
<evidence type="ECO:0000313" key="1">
    <source>
        <dbReference type="EMBL" id="MEQ4486701.1"/>
    </source>
</evidence>
<reference evidence="1 2" key="1">
    <citation type="journal article" date="2023" name="Genome Announc.">
        <title>Pan-Genome Analyses of the Genus Cohnella and Proposal of the Novel Species Cohnella silvisoli sp. nov., Isolated from Forest Soil.</title>
        <authorList>
            <person name="Wang C."/>
            <person name="Mao L."/>
            <person name="Bao G."/>
            <person name="Zhu H."/>
        </authorList>
    </citation>
    <scope>NUCLEOTIDE SEQUENCE [LARGE SCALE GENOMIC DNA]</scope>
    <source>
        <strain evidence="1 2">NL03-T5-1</strain>
    </source>
</reference>
<dbReference type="RefSeq" id="WP_232189782.1">
    <property type="nucleotide sequence ID" value="NZ_JAIOAP010000023.1"/>
</dbReference>
<gene>
    <name evidence="1" type="ORF">QJS35_30425</name>
</gene>
<comment type="caution">
    <text evidence="1">The sequence shown here is derived from an EMBL/GenBank/DDBJ whole genome shotgun (WGS) entry which is preliminary data.</text>
</comment>